<gene>
    <name evidence="3" type="ORF">J1605_003499</name>
</gene>
<protein>
    <recommendedName>
        <fullName evidence="2">COP9 signalosome complex subunit 3 C-terminal helix domain-containing protein</fullName>
    </recommendedName>
</protein>
<keyword evidence="4" id="KW-1185">Reference proteome</keyword>
<reference evidence="3 4" key="1">
    <citation type="submission" date="2022-11" db="EMBL/GenBank/DDBJ databases">
        <title>Whole genome sequence of Eschrichtius robustus ER-17-0199.</title>
        <authorList>
            <person name="Bruniche-Olsen A."/>
            <person name="Black A.N."/>
            <person name="Fields C.J."/>
            <person name="Walden K."/>
            <person name="Dewoody J.A."/>
        </authorList>
    </citation>
    <scope>NUCLEOTIDE SEQUENCE [LARGE SCALE GENOMIC DNA]</scope>
    <source>
        <strain evidence="3">ER-17-0199</strain>
        <tissue evidence="3">Blubber</tissue>
    </source>
</reference>
<dbReference type="Pfam" id="PF21215">
    <property type="entry name" value="CSN3-like_C"/>
    <property type="match status" value="1"/>
</dbReference>
<organism evidence="3 4">
    <name type="scientific">Eschrichtius robustus</name>
    <name type="common">California gray whale</name>
    <name type="synonym">Eschrichtius gibbosus</name>
    <dbReference type="NCBI Taxonomy" id="9764"/>
    <lineage>
        <taxon>Eukaryota</taxon>
        <taxon>Metazoa</taxon>
        <taxon>Chordata</taxon>
        <taxon>Craniata</taxon>
        <taxon>Vertebrata</taxon>
        <taxon>Euteleostomi</taxon>
        <taxon>Mammalia</taxon>
        <taxon>Eutheria</taxon>
        <taxon>Laurasiatheria</taxon>
        <taxon>Artiodactyla</taxon>
        <taxon>Whippomorpha</taxon>
        <taxon>Cetacea</taxon>
        <taxon>Mysticeti</taxon>
        <taxon>Eschrichtiidae</taxon>
        <taxon>Eschrichtius</taxon>
    </lineage>
</organism>
<evidence type="ECO:0000313" key="3">
    <source>
        <dbReference type="EMBL" id="KAJ8793688.1"/>
    </source>
</evidence>
<feature type="domain" description="COP9 signalosome complex subunit 3 C-terminal helix" evidence="2">
    <location>
        <begin position="1"/>
        <end position="25"/>
    </location>
</feature>
<dbReference type="Proteomes" id="UP001159641">
    <property type="component" value="Unassembled WGS sequence"/>
</dbReference>
<proteinExistence type="predicted"/>
<accession>A0AB34HN84</accession>
<sequence length="52" mass="6016">MLHNIDQEMLRCIELDERLRAMDQEITVNPQFVQKSMGSQEDDSGNKPSSYS</sequence>
<comment type="caution">
    <text evidence="3">The sequence shown here is derived from an EMBL/GenBank/DDBJ whole genome shotgun (WGS) entry which is preliminary data.</text>
</comment>
<feature type="region of interest" description="Disordered" evidence="1">
    <location>
        <begin position="31"/>
        <end position="52"/>
    </location>
</feature>
<name>A0AB34HN84_ESCRO</name>
<dbReference type="AlphaFoldDB" id="A0AB34HN84"/>
<evidence type="ECO:0000313" key="4">
    <source>
        <dbReference type="Proteomes" id="UP001159641"/>
    </source>
</evidence>
<dbReference type="EMBL" id="JAIQCJ010000944">
    <property type="protein sequence ID" value="KAJ8793688.1"/>
    <property type="molecule type" value="Genomic_DNA"/>
</dbReference>
<evidence type="ECO:0000259" key="2">
    <source>
        <dbReference type="Pfam" id="PF21215"/>
    </source>
</evidence>
<evidence type="ECO:0000256" key="1">
    <source>
        <dbReference type="SAM" id="MobiDB-lite"/>
    </source>
</evidence>
<dbReference type="InterPro" id="IPR048621">
    <property type="entry name" value="CSN3_C"/>
</dbReference>